<evidence type="ECO:0000313" key="3">
    <source>
        <dbReference type="Proteomes" id="UP000326994"/>
    </source>
</evidence>
<dbReference type="SUPFAM" id="SSF69618">
    <property type="entry name" value="HemD-like"/>
    <property type="match status" value="1"/>
</dbReference>
<dbReference type="GO" id="GO:0006780">
    <property type="term" value="P:uroporphyrinogen III biosynthetic process"/>
    <property type="evidence" value="ECO:0007669"/>
    <property type="project" value="InterPro"/>
</dbReference>
<gene>
    <name evidence="2" type="primary">hemD</name>
    <name evidence="2" type="ORF">ULMS_02920</name>
</gene>
<dbReference type="PANTHER" id="PTHR12390">
    <property type="entry name" value="UROPORPHYRINOGEN III SYNTHASE"/>
    <property type="match status" value="1"/>
</dbReference>
<keyword evidence="3" id="KW-1185">Reference proteome</keyword>
<dbReference type="GO" id="GO:0008168">
    <property type="term" value="F:methyltransferase activity"/>
    <property type="evidence" value="ECO:0007669"/>
    <property type="project" value="UniProtKB-KW"/>
</dbReference>
<dbReference type="Proteomes" id="UP000326994">
    <property type="component" value="Unassembled WGS sequence"/>
</dbReference>
<dbReference type="OrthoDB" id="1523900at2"/>
<dbReference type="InterPro" id="IPR036108">
    <property type="entry name" value="4pyrrol_syn_uPrphyn_synt_sf"/>
</dbReference>
<dbReference type="GO" id="GO:0004852">
    <property type="term" value="F:uroporphyrinogen-III synthase activity"/>
    <property type="evidence" value="ECO:0007669"/>
    <property type="project" value="InterPro"/>
</dbReference>
<accession>A0A5J4FUS6</accession>
<dbReference type="InterPro" id="IPR039793">
    <property type="entry name" value="UROS/Hem4"/>
</dbReference>
<dbReference type="EMBL" id="BKCF01000001">
    <property type="protein sequence ID" value="GEQ84784.1"/>
    <property type="molecule type" value="Genomic_DNA"/>
</dbReference>
<sequence length="222" mass="24880">MKSILSTKKLKLNQRDLLLGAGFSIVDYNAINIETLDFDTPSIIENAIFTSQNGVKSFFENCSIKNKKTKIKNVFCIGEKTKSLLQKNGFNVTKVGEYGADLGKFIVENHENESFYYFCGAQRRDELPNILKNYGIEISEVKTYKTVLFPKKFEQNWDGILFFSPSGVQSYIAENIIIFKETSAICIGNTTATEAAKHFKNVVIANNTSVESVIAKAVKTLL</sequence>
<evidence type="ECO:0000259" key="1">
    <source>
        <dbReference type="Pfam" id="PF02602"/>
    </source>
</evidence>
<dbReference type="AlphaFoldDB" id="A0A5J4FUS6"/>
<keyword evidence="2" id="KW-0808">Transferase</keyword>
<dbReference type="PANTHER" id="PTHR12390:SF0">
    <property type="entry name" value="UROPORPHYRINOGEN-III SYNTHASE"/>
    <property type="match status" value="1"/>
</dbReference>
<dbReference type="Gene3D" id="3.40.50.10090">
    <property type="match status" value="2"/>
</dbReference>
<feature type="domain" description="Tetrapyrrole biosynthesis uroporphyrinogen III synthase" evidence="1">
    <location>
        <begin position="20"/>
        <end position="214"/>
    </location>
</feature>
<dbReference type="GO" id="GO:0032259">
    <property type="term" value="P:methylation"/>
    <property type="evidence" value="ECO:0007669"/>
    <property type="project" value="UniProtKB-KW"/>
</dbReference>
<organism evidence="2 3">
    <name type="scientific">Patiriisocius marinistellae</name>
    <dbReference type="NCBI Taxonomy" id="2494560"/>
    <lineage>
        <taxon>Bacteria</taxon>
        <taxon>Pseudomonadati</taxon>
        <taxon>Bacteroidota</taxon>
        <taxon>Flavobacteriia</taxon>
        <taxon>Flavobacteriales</taxon>
        <taxon>Flavobacteriaceae</taxon>
        <taxon>Patiriisocius</taxon>
    </lineage>
</organism>
<evidence type="ECO:0000313" key="2">
    <source>
        <dbReference type="EMBL" id="GEQ84784.1"/>
    </source>
</evidence>
<dbReference type="Pfam" id="PF02602">
    <property type="entry name" value="HEM4"/>
    <property type="match status" value="1"/>
</dbReference>
<reference evidence="2 3" key="1">
    <citation type="submission" date="2019-08" db="EMBL/GenBank/DDBJ databases">
        <title>Ulvibacter marinistellae sp. nov., isolated from a starfish, Patiria pectinifera.</title>
        <authorList>
            <person name="Kawano K."/>
            <person name="Ushijima N."/>
            <person name="Kihara M."/>
            <person name="Itoh H."/>
        </authorList>
    </citation>
    <scope>NUCLEOTIDE SEQUENCE [LARGE SCALE GENOMIC DNA]</scope>
    <source>
        <strain evidence="2 3">KK4</strain>
    </source>
</reference>
<dbReference type="RefSeq" id="WP_151892725.1">
    <property type="nucleotide sequence ID" value="NZ_BKCF01000001.1"/>
</dbReference>
<name>A0A5J4FUS6_9FLAO</name>
<proteinExistence type="predicted"/>
<keyword evidence="2" id="KW-0489">Methyltransferase</keyword>
<protein>
    <submittedName>
        <fullName evidence="2">Uroporphyrinogen III methyltransferase</fullName>
    </submittedName>
</protein>
<dbReference type="GO" id="GO:0005829">
    <property type="term" value="C:cytosol"/>
    <property type="evidence" value="ECO:0007669"/>
    <property type="project" value="TreeGrafter"/>
</dbReference>
<dbReference type="CDD" id="cd06578">
    <property type="entry name" value="HemD"/>
    <property type="match status" value="1"/>
</dbReference>
<dbReference type="InterPro" id="IPR003754">
    <property type="entry name" value="4pyrrol_synth_uPrphyn_synth"/>
</dbReference>
<comment type="caution">
    <text evidence="2">The sequence shown here is derived from an EMBL/GenBank/DDBJ whole genome shotgun (WGS) entry which is preliminary data.</text>
</comment>